<keyword evidence="6 8" id="KW-0472">Membrane</keyword>
<dbReference type="PANTHER" id="PTHR43029:SF10">
    <property type="entry name" value="AMMONIUM TRANSPORTER MEP2"/>
    <property type="match status" value="1"/>
</dbReference>
<evidence type="ECO:0000256" key="4">
    <source>
        <dbReference type="ARBA" id="ARBA00022692"/>
    </source>
</evidence>
<comment type="subcellular location">
    <subcellularLocation>
        <location evidence="8">Cell membrane</location>
        <topology evidence="8">Multi-pass membrane protein</topology>
    </subcellularLocation>
    <subcellularLocation>
        <location evidence="1">Membrane</location>
        <topology evidence="1">Multi-pass membrane protein</topology>
    </subcellularLocation>
</comment>
<dbReference type="GO" id="GO:0008519">
    <property type="term" value="F:ammonium channel activity"/>
    <property type="evidence" value="ECO:0007669"/>
    <property type="project" value="InterPro"/>
</dbReference>
<feature type="transmembrane region" description="Helical" evidence="8">
    <location>
        <begin position="126"/>
        <end position="150"/>
    </location>
</feature>
<dbReference type="EMBL" id="CP000585">
    <property type="protein sequence ID" value="ABO96203.1"/>
    <property type="molecule type" value="Genomic_DNA"/>
</dbReference>
<dbReference type="GO" id="GO:0005886">
    <property type="term" value="C:plasma membrane"/>
    <property type="evidence" value="ECO:0007669"/>
    <property type="project" value="UniProtKB-SubCell"/>
</dbReference>
<dbReference type="eggNOG" id="KOG0682">
    <property type="taxonomic scope" value="Eukaryota"/>
</dbReference>
<dbReference type="HOGENOM" id="CLU_000445_33_0_1"/>
<feature type="transmembrane region" description="Helical" evidence="8">
    <location>
        <begin position="45"/>
        <end position="62"/>
    </location>
</feature>
<accession>A4RWZ9</accession>
<dbReference type="Gramene" id="ABO96203">
    <property type="protein sequence ID" value="ABO96203"/>
    <property type="gene ID" value="OSTLU_31514"/>
</dbReference>
<feature type="domain" description="Ammonium transporter AmtB-like" evidence="9">
    <location>
        <begin position="9"/>
        <end position="403"/>
    </location>
</feature>
<evidence type="ECO:0000259" key="9">
    <source>
        <dbReference type="Pfam" id="PF00909"/>
    </source>
</evidence>
<feature type="transmembrane region" description="Helical" evidence="8">
    <location>
        <begin position="261"/>
        <end position="279"/>
    </location>
</feature>
<feature type="transmembrane region" description="Helical" evidence="8">
    <location>
        <begin position="314"/>
        <end position="335"/>
    </location>
</feature>
<feature type="transmembrane region" description="Helical" evidence="8">
    <location>
        <begin position="355"/>
        <end position="376"/>
    </location>
</feature>
<dbReference type="PANTHER" id="PTHR43029">
    <property type="entry name" value="AMMONIUM TRANSPORTER MEP2"/>
    <property type="match status" value="1"/>
</dbReference>
<dbReference type="OMA" id="HATMTSI"/>
<dbReference type="AlphaFoldDB" id="A4RWZ9"/>
<sequence length="418" mass="44655">MAIDAGTTAFMIVSMALVNLMTPGLAFFYGGLVRSSNVLTIMMQNYVSMGLITLVWAVWGYSLCFGTSKNGVIGSARTHYFLENLATQELPYAEGMPGLVFAGFQGMFAVIAPSLMTGAFADRVRFVPYVLFIFFWVHLVYFPFAHWVWGGGWMARNGVKDFAGGIVVHITAGFSALATVVALPNRRKLEGDDVDTNPHNIPFVALGTGLLWFGWFGFNGGSALAANESAALAAMNSEISASAALFFWLMLEWKMEGKPTLVGACVGAIAGLATITPCAAYVKPWAALTIGTLCVPWCYACIELTKKYNLDDALDVWAVHGMGGFFGTLCVGIFSSAAMTGNAFEAGGKLFGKQLLAAVGCAAYSFVMGYAIIKVLEKFMDVVPREGDRRMGLDVSMHGAKAYSEDPSGSKKGGAVNV</sequence>
<evidence type="ECO:0000256" key="7">
    <source>
        <dbReference type="ARBA" id="ARBA00023177"/>
    </source>
</evidence>
<keyword evidence="7 8" id="KW-0924">Ammonia transport</keyword>
<proteinExistence type="inferred from homology"/>
<evidence type="ECO:0000256" key="3">
    <source>
        <dbReference type="ARBA" id="ARBA00022448"/>
    </source>
</evidence>
<evidence type="ECO:0000256" key="5">
    <source>
        <dbReference type="ARBA" id="ARBA00022989"/>
    </source>
</evidence>
<dbReference type="Gene3D" id="1.10.3430.10">
    <property type="entry name" value="Ammonium transporter AmtB like domains"/>
    <property type="match status" value="1"/>
</dbReference>
<dbReference type="RefSeq" id="XP_001417910.1">
    <property type="nucleotide sequence ID" value="XM_001417873.1"/>
</dbReference>
<protein>
    <recommendedName>
        <fullName evidence="8">Ammonium transporter</fullName>
    </recommendedName>
</protein>
<dbReference type="InterPro" id="IPR029020">
    <property type="entry name" value="Ammonium/urea_transptr"/>
</dbReference>
<dbReference type="NCBIfam" id="TIGR00836">
    <property type="entry name" value="amt"/>
    <property type="match status" value="1"/>
</dbReference>
<evidence type="ECO:0000313" key="10">
    <source>
        <dbReference type="EMBL" id="ABO96203.1"/>
    </source>
</evidence>
<keyword evidence="11" id="KW-1185">Reference proteome</keyword>
<keyword evidence="3 8" id="KW-0813">Transport</keyword>
<dbReference type="KEGG" id="olu:OSTLU_31514"/>
<dbReference type="GeneID" id="5002075"/>
<name>A4RWZ9_OSTLU</name>
<evidence type="ECO:0000256" key="6">
    <source>
        <dbReference type="ARBA" id="ARBA00023136"/>
    </source>
</evidence>
<feature type="transmembrane region" description="Helical" evidence="8">
    <location>
        <begin position="203"/>
        <end position="224"/>
    </location>
</feature>
<gene>
    <name evidence="10" type="ORF">OSTLU_31514</name>
</gene>
<feature type="transmembrane region" description="Helical" evidence="8">
    <location>
        <begin position="162"/>
        <end position="183"/>
    </location>
</feature>
<evidence type="ECO:0000256" key="8">
    <source>
        <dbReference type="RuleBase" id="RU362002"/>
    </source>
</evidence>
<feature type="transmembrane region" description="Helical" evidence="8">
    <location>
        <begin position="285"/>
        <end position="302"/>
    </location>
</feature>
<dbReference type="InterPro" id="IPR001905">
    <property type="entry name" value="Ammonium_transpt"/>
</dbReference>
<dbReference type="InterPro" id="IPR024041">
    <property type="entry name" value="NH4_transpt_AmtB-like_dom"/>
</dbReference>
<dbReference type="SUPFAM" id="SSF111352">
    <property type="entry name" value="Ammonium transporter"/>
    <property type="match status" value="1"/>
</dbReference>
<evidence type="ECO:0000256" key="2">
    <source>
        <dbReference type="ARBA" id="ARBA00005887"/>
    </source>
</evidence>
<feature type="transmembrane region" description="Helical" evidence="8">
    <location>
        <begin position="230"/>
        <end position="249"/>
    </location>
</feature>
<evidence type="ECO:0000256" key="1">
    <source>
        <dbReference type="ARBA" id="ARBA00004141"/>
    </source>
</evidence>
<feature type="transmembrane region" description="Helical" evidence="8">
    <location>
        <begin position="99"/>
        <end position="119"/>
    </location>
</feature>
<evidence type="ECO:0000313" key="11">
    <source>
        <dbReference type="Proteomes" id="UP000001568"/>
    </source>
</evidence>
<dbReference type="OrthoDB" id="534912at2759"/>
<comment type="similarity">
    <text evidence="2 8">Belongs to the ammonia transporter channel (TC 1.A.11.2) family.</text>
</comment>
<dbReference type="Pfam" id="PF00909">
    <property type="entry name" value="Ammonium_transp"/>
    <property type="match status" value="1"/>
</dbReference>
<organism evidence="10 11">
    <name type="scientific">Ostreococcus lucimarinus (strain CCE9901)</name>
    <dbReference type="NCBI Taxonomy" id="436017"/>
    <lineage>
        <taxon>Eukaryota</taxon>
        <taxon>Viridiplantae</taxon>
        <taxon>Chlorophyta</taxon>
        <taxon>Mamiellophyceae</taxon>
        <taxon>Mamiellales</taxon>
        <taxon>Bathycoccaceae</taxon>
        <taxon>Ostreococcus</taxon>
    </lineage>
</organism>
<reference evidence="10 11" key="1">
    <citation type="journal article" date="2007" name="Proc. Natl. Acad. Sci. U.S.A.">
        <title>The tiny eukaryote Ostreococcus provides genomic insights into the paradox of plankton speciation.</title>
        <authorList>
            <person name="Palenik B."/>
            <person name="Grimwood J."/>
            <person name="Aerts A."/>
            <person name="Rouze P."/>
            <person name="Salamov A."/>
            <person name="Putnam N."/>
            <person name="Dupont C."/>
            <person name="Jorgensen R."/>
            <person name="Derelle E."/>
            <person name="Rombauts S."/>
            <person name="Zhou K."/>
            <person name="Otillar R."/>
            <person name="Merchant S.S."/>
            <person name="Podell S."/>
            <person name="Gaasterland T."/>
            <person name="Napoli C."/>
            <person name="Gendler K."/>
            <person name="Manuell A."/>
            <person name="Tai V."/>
            <person name="Vallon O."/>
            <person name="Piganeau G."/>
            <person name="Jancek S."/>
            <person name="Heijde M."/>
            <person name="Jabbari K."/>
            <person name="Bowler C."/>
            <person name="Lohr M."/>
            <person name="Robbens S."/>
            <person name="Werner G."/>
            <person name="Dubchak I."/>
            <person name="Pazour G.J."/>
            <person name="Ren Q."/>
            <person name="Paulsen I."/>
            <person name="Delwiche C."/>
            <person name="Schmutz J."/>
            <person name="Rokhsar D."/>
            <person name="Van de Peer Y."/>
            <person name="Moreau H."/>
            <person name="Grigoriev I.V."/>
        </authorList>
    </citation>
    <scope>NUCLEOTIDE SEQUENCE [LARGE SCALE GENOMIC DNA]</scope>
    <source>
        <strain evidence="10 11">CCE9901</strain>
    </source>
</reference>
<keyword evidence="5 8" id="KW-1133">Transmembrane helix</keyword>
<feature type="transmembrane region" description="Helical" evidence="8">
    <location>
        <begin position="12"/>
        <end position="33"/>
    </location>
</feature>
<dbReference type="STRING" id="436017.A4RWZ9"/>
<dbReference type="Proteomes" id="UP000001568">
    <property type="component" value="Chromosome 5"/>
</dbReference>
<keyword evidence="4 8" id="KW-0812">Transmembrane</keyword>